<accession>A0ABT3NCY5</accession>
<proteinExistence type="predicted"/>
<name>A0ABT3NCY5_9BACT</name>
<protein>
    <recommendedName>
        <fullName evidence="3">Restriction endonuclease</fullName>
    </recommendedName>
</protein>
<dbReference type="RefSeq" id="WP_265426277.1">
    <property type="nucleotide sequence ID" value="NZ_JAPFPW010000032.1"/>
</dbReference>
<sequence>MRKRYFFNREERFFCSQIMCALQDNPVLAAELFPPMGEKSCKNFEIYTEASVIRDYWMTFGKPGQRKKQELNGKREEYLRTLCTLLHIDFRDVTDREDYRSKRGYIQSPGNWSGLSPEDQSAKKLRAVFNMRQDLMMITGDSLHFVEAKLESGNAAQQIQNFLFLRDLLDAGGAGWAGIDSFHDIKEVHLYYLKRNRNPLSVDHHRVREEITLLTWKDVFDCIAGEPACQHSRLSDHITYLLP</sequence>
<evidence type="ECO:0000313" key="1">
    <source>
        <dbReference type="EMBL" id="MCW7755333.1"/>
    </source>
</evidence>
<comment type="caution">
    <text evidence="1">The sequence shown here is derived from an EMBL/GenBank/DDBJ whole genome shotgun (WGS) entry which is preliminary data.</text>
</comment>
<evidence type="ECO:0000313" key="2">
    <source>
        <dbReference type="Proteomes" id="UP001209681"/>
    </source>
</evidence>
<keyword evidence="2" id="KW-1185">Reference proteome</keyword>
<dbReference type="EMBL" id="JAPFPW010000032">
    <property type="protein sequence ID" value="MCW7755333.1"/>
    <property type="molecule type" value="Genomic_DNA"/>
</dbReference>
<evidence type="ECO:0008006" key="3">
    <source>
        <dbReference type="Google" id="ProtNLM"/>
    </source>
</evidence>
<reference evidence="1 2" key="1">
    <citation type="submission" date="2022-11" db="EMBL/GenBank/DDBJ databases">
        <title>Desulfobotulus tamanensis H1 sp. nov. - anaerobic, alkaliphilic, sulphate reducing bacterium isolated from terrestrial mud volcano.</title>
        <authorList>
            <person name="Frolova A."/>
            <person name="Merkel A.Y."/>
            <person name="Slobodkin A.I."/>
        </authorList>
    </citation>
    <scope>NUCLEOTIDE SEQUENCE [LARGE SCALE GENOMIC DNA]</scope>
    <source>
        <strain evidence="1 2">H1</strain>
    </source>
</reference>
<organism evidence="1 2">
    <name type="scientific">Desulfobotulus pelophilus</name>
    <dbReference type="NCBI Taxonomy" id="2823377"/>
    <lineage>
        <taxon>Bacteria</taxon>
        <taxon>Pseudomonadati</taxon>
        <taxon>Thermodesulfobacteriota</taxon>
        <taxon>Desulfobacteria</taxon>
        <taxon>Desulfobacterales</taxon>
        <taxon>Desulfobacteraceae</taxon>
        <taxon>Desulfobotulus</taxon>
    </lineage>
</organism>
<gene>
    <name evidence="1" type="ORF">OOT00_15220</name>
</gene>
<dbReference type="Proteomes" id="UP001209681">
    <property type="component" value="Unassembled WGS sequence"/>
</dbReference>